<dbReference type="Proteomes" id="UP000596004">
    <property type="component" value="Chromosome"/>
</dbReference>
<name>A0A7T9I2S6_9ARCH</name>
<dbReference type="InterPro" id="IPR009874">
    <property type="entry name" value="DUF1428"/>
</dbReference>
<evidence type="ECO:0000313" key="1">
    <source>
        <dbReference type="EMBL" id="QQR93067.1"/>
    </source>
</evidence>
<protein>
    <submittedName>
        <fullName evidence="1">DUF1428 domain-containing protein</fullName>
    </submittedName>
</protein>
<dbReference type="PIRSF" id="PIRSF007028">
    <property type="entry name" value="UCP007028"/>
    <property type="match status" value="1"/>
</dbReference>
<dbReference type="Pfam" id="PF07237">
    <property type="entry name" value="DUF1428"/>
    <property type="match status" value="1"/>
</dbReference>
<dbReference type="AlphaFoldDB" id="A0A7T9I2S6"/>
<organism evidence="1">
    <name type="scientific">Candidatus Iainarchaeum sp</name>
    <dbReference type="NCBI Taxonomy" id="3101447"/>
    <lineage>
        <taxon>Archaea</taxon>
        <taxon>Candidatus Iainarchaeota</taxon>
        <taxon>Candidatus Iainarchaeia</taxon>
        <taxon>Candidatus Iainarchaeales</taxon>
        <taxon>Candidatus Iainarchaeaceae</taxon>
        <taxon>Candidatus Iainarchaeum</taxon>
    </lineage>
</organism>
<sequence length="124" mass="14392">MSYVDGYVIPMKKENISAYKKMAIQGKKYWLKHGALDYYECVGEDLKVKKGMGRGFGKLAKLKRGETAIFSFIVFKSRKHRDEVNKAVMHEMMKRMTSKDKEKMGAIMDMKRFAYGGFQTIVEK</sequence>
<reference evidence="1" key="1">
    <citation type="submission" date="2020-11" db="EMBL/GenBank/DDBJ databases">
        <title>Connecting structure to function with the recovery of over 1000 high-quality activated sludge metagenome-assembled genomes encoding full-length rRNA genes using long-read sequencing.</title>
        <authorList>
            <person name="Singleton C.M."/>
            <person name="Petriglieri F."/>
            <person name="Kristensen J.M."/>
            <person name="Kirkegaard R.H."/>
            <person name="Michaelsen T.Y."/>
            <person name="Andersen M.H."/>
            <person name="Karst S.M."/>
            <person name="Dueholm M.S."/>
            <person name="Nielsen P.H."/>
            <person name="Albertsen M."/>
        </authorList>
    </citation>
    <scope>NUCLEOTIDE SEQUENCE</scope>
    <source>
        <strain evidence="1">Fred_18-Q3-R57-64_BAT3C.431</strain>
    </source>
</reference>
<proteinExistence type="predicted"/>
<dbReference type="Gene3D" id="3.30.70.100">
    <property type="match status" value="1"/>
</dbReference>
<dbReference type="SUPFAM" id="SSF54909">
    <property type="entry name" value="Dimeric alpha+beta barrel"/>
    <property type="match status" value="1"/>
</dbReference>
<dbReference type="EMBL" id="CP064981">
    <property type="protein sequence ID" value="QQR93067.1"/>
    <property type="molecule type" value="Genomic_DNA"/>
</dbReference>
<dbReference type="InterPro" id="IPR011008">
    <property type="entry name" value="Dimeric_a/b-barrel"/>
</dbReference>
<accession>A0A7T9I2S6</accession>
<gene>
    <name evidence="1" type="ORF">IPJ89_02390</name>
</gene>